<keyword evidence="8" id="KW-1185">Reference proteome</keyword>
<comment type="caution">
    <text evidence="7">The sequence shown here is derived from an EMBL/GenBank/DDBJ whole genome shotgun (WGS) entry which is preliminary data.</text>
</comment>
<feature type="region of interest" description="Disordered" evidence="5">
    <location>
        <begin position="1"/>
        <end position="40"/>
    </location>
</feature>
<feature type="coiled-coil region" evidence="4">
    <location>
        <begin position="107"/>
        <end position="148"/>
    </location>
</feature>
<dbReference type="Proteomes" id="UP001605036">
    <property type="component" value="Unassembled WGS sequence"/>
</dbReference>
<evidence type="ECO:0000313" key="7">
    <source>
        <dbReference type="EMBL" id="KAL2651485.1"/>
    </source>
</evidence>
<dbReference type="GO" id="GO:0006508">
    <property type="term" value="P:proteolysis"/>
    <property type="evidence" value="ECO:0007669"/>
    <property type="project" value="UniProtKB-KW"/>
</dbReference>
<gene>
    <name evidence="7" type="ORF">R1flu_019613</name>
</gene>
<dbReference type="PROSITE" id="PS50600">
    <property type="entry name" value="ULP_PROTEASE"/>
    <property type="match status" value="1"/>
</dbReference>
<dbReference type="InterPro" id="IPR038765">
    <property type="entry name" value="Papain-like_cys_pep_sf"/>
</dbReference>
<organism evidence="7 8">
    <name type="scientific">Riccia fluitans</name>
    <dbReference type="NCBI Taxonomy" id="41844"/>
    <lineage>
        <taxon>Eukaryota</taxon>
        <taxon>Viridiplantae</taxon>
        <taxon>Streptophyta</taxon>
        <taxon>Embryophyta</taxon>
        <taxon>Marchantiophyta</taxon>
        <taxon>Marchantiopsida</taxon>
        <taxon>Marchantiidae</taxon>
        <taxon>Marchantiales</taxon>
        <taxon>Ricciaceae</taxon>
        <taxon>Riccia</taxon>
    </lineage>
</organism>
<proteinExistence type="inferred from homology"/>
<dbReference type="GO" id="GO:0008233">
    <property type="term" value="F:peptidase activity"/>
    <property type="evidence" value="ECO:0007669"/>
    <property type="project" value="UniProtKB-KW"/>
</dbReference>
<protein>
    <recommendedName>
        <fullName evidence="6">Ubiquitin-like protease family profile domain-containing protein</fullName>
    </recommendedName>
</protein>
<keyword evidence="2" id="KW-0645">Protease</keyword>
<evidence type="ECO:0000256" key="3">
    <source>
        <dbReference type="ARBA" id="ARBA00022801"/>
    </source>
</evidence>
<dbReference type="Pfam" id="PF02902">
    <property type="entry name" value="Peptidase_C48"/>
    <property type="match status" value="1"/>
</dbReference>
<evidence type="ECO:0000256" key="4">
    <source>
        <dbReference type="SAM" id="Coils"/>
    </source>
</evidence>
<evidence type="ECO:0000259" key="6">
    <source>
        <dbReference type="PROSITE" id="PS50600"/>
    </source>
</evidence>
<reference evidence="7 8" key="1">
    <citation type="submission" date="2024-09" db="EMBL/GenBank/DDBJ databases">
        <title>Chromosome-scale assembly of Riccia fluitans.</title>
        <authorList>
            <person name="Paukszto L."/>
            <person name="Sawicki J."/>
            <person name="Karawczyk K."/>
            <person name="Piernik-Szablinska J."/>
            <person name="Szczecinska M."/>
            <person name="Mazdziarz M."/>
        </authorList>
    </citation>
    <scope>NUCLEOTIDE SEQUENCE [LARGE SCALE GENOMIC DNA]</scope>
    <source>
        <strain evidence="7">Rf_01</strain>
        <tissue evidence="7">Aerial parts of the thallus</tissue>
    </source>
</reference>
<keyword evidence="3" id="KW-0378">Hydrolase</keyword>
<dbReference type="EMBL" id="JBHFFA010000001">
    <property type="protein sequence ID" value="KAL2651485.1"/>
    <property type="molecule type" value="Genomic_DNA"/>
</dbReference>
<sequence length="383" mass="43129">MDATSQKKNKKKQMGSEHPSRKHPRSESDSEDGNEGNLPSAVETLWKGKEKVTESLHLLDVDIDVDIAAEERRTLKIGVKANRLEMDPPLLTPKGQTFGRGNNHIPAASLEEDLVHSKREEEKLKATIEALEKEKSEMNARVTLMERKNIYELLEAKMEGFQIANHLGMIGGFKNLNLTIMRKWMEILVLNLEEFEKCPADYLESTRIRLEYEPTILFDIPPTDNLAFPVILDLTMDGHKDPSSLPPSQIVPVLALVDLTEYALSPEDEGSKDQGWPQIHDEDMQQSLQAWIFVPIHGNNHWSLAIILIHNDVAMLAHLDSFRGTHDPEAIFHVLTTFLCLTMSIDPALVQTAIMNLDQQKDGHSCGKHVLQMLAGAGMKESR</sequence>
<evidence type="ECO:0000256" key="1">
    <source>
        <dbReference type="ARBA" id="ARBA00005234"/>
    </source>
</evidence>
<dbReference type="InterPro" id="IPR003653">
    <property type="entry name" value="Peptidase_C48_C"/>
</dbReference>
<dbReference type="Gene3D" id="3.40.395.10">
    <property type="entry name" value="Adenoviral Proteinase, Chain A"/>
    <property type="match status" value="1"/>
</dbReference>
<accession>A0ABD1ZKK8</accession>
<evidence type="ECO:0000256" key="5">
    <source>
        <dbReference type="SAM" id="MobiDB-lite"/>
    </source>
</evidence>
<evidence type="ECO:0000313" key="8">
    <source>
        <dbReference type="Proteomes" id="UP001605036"/>
    </source>
</evidence>
<evidence type="ECO:0000256" key="2">
    <source>
        <dbReference type="ARBA" id="ARBA00022670"/>
    </source>
</evidence>
<feature type="domain" description="Ubiquitin-like protease family profile" evidence="6">
    <location>
        <begin position="143"/>
        <end position="377"/>
    </location>
</feature>
<name>A0ABD1ZKK8_9MARC</name>
<dbReference type="AlphaFoldDB" id="A0ABD1ZKK8"/>
<comment type="similarity">
    <text evidence="1">Belongs to the peptidase C48 family.</text>
</comment>
<dbReference type="SUPFAM" id="SSF54001">
    <property type="entry name" value="Cysteine proteinases"/>
    <property type="match status" value="1"/>
</dbReference>
<keyword evidence="4" id="KW-0175">Coiled coil</keyword>